<dbReference type="OrthoDB" id="190846at2759"/>
<keyword evidence="3" id="KW-1185">Reference proteome</keyword>
<dbReference type="GO" id="GO:0006629">
    <property type="term" value="P:lipid metabolic process"/>
    <property type="evidence" value="ECO:0007669"/>
    <property type="project" value="InterPro"/>
</dbReference>
<evidence type="ECO:0000313" key="3">
    <source>
        <dbReference type="Proteomes" id="UP000652761"/>
    </source>
</evidence>
<keyword evidence="1" id="KW-0732">Signal</keyword>
<dbReference type="PROSITE" id="PS51257">
    <property type="entry name" value="PROKAR_LIPOPROTEIN"/>
    <property type="match status" value="1"/>
</dbReference>
<dbReference type="AlphaFoldDB" id="A0A843WFR3"/>
<feature type="chain" id="PRO_5032359640" description="Lecithin-cholesterol acyltransferase-like 1" evidence="1">
    <location>
        <begin position="29"/>
        <end position="441"/>
    </location>
</feature>
<dbReference type="InterPro" id="IPR003386">
    <property type="entry name" value="LACT/PDAT_acylTrfase"/>
</dbReference>
<feature type="signal peptide" evidence="1">
    <location>
        <begin position="1"/>
        <end position="28"/>
    </location>
</feature>
<dbReference type="PANTHER" id="PTHR11440">
    <property type="entry name" value="LECITHIN-CHOLESTEROL ACYLTRANSFERASE-RELATED"/>
    <property type="match status" value="1"/>
</dbReference>
<organism evidence="2 3">
    <name type="scientific">Colocasia esculenta</name>
    <name type="common">Wild taro</name>
    <name type="synonym">Arum esculentum</name>
    <dbReference type="NCBI Taxonomy" id="4460"/>
    <lineage>
        <taxon>Eukaryota</taxon>
        <taxon>Viridiplantae</taxon>
        <taxon>Streptophyta</taxon>
        <taxon>Embryophyta</taxon>
        <taxon>Tracheophyta</taxon>
        <taxon>Spermatophyta</taxon>
        <taxon>Magnoliopsida</taxon>
        <taxon>Liliopsida</taxon>
        <taxon>Araceae</taxon>
        <taxon>Aroideae</taxon>
        <taxon>Colocasieae</taxon>
        <taxon>Colocasia</taxon>
    </lineage>
</organism>
<gene>
    <name evidence="2" type="ORF">Taro_035740</name>
</gene>
<dbReference type="GO" id="GO:0008374">
    <property type="term" value="F:O-acyltransferase activity"/>
    <property type="evidence" value="ECO:0007669"/>
    <property type="project" value="InterPro"/>
</dbReference>
<evidence type="ECO:0008006" key="4">
    <source>
        <dbReference type="Google" id="ProtNLM"/>
    </source>
</evidence>
<dbReference type="Gene3D" id="3.40.50.1820">
    <property type="entry name" value="alpha/beta hydrolase"/>
    <property type="match status" value="1"/>
</dbReference>
<accession>A0A843WFR3</accession>
<dbReference type="Pfam" id="PF02450">
    <property type="entry name" value="LCAT"/>
    <property type="match status" value="2"/>
</dbReference>
<dbReference type="EMBL" id="NMUH01002953">
    <property type="protein sequence ID" value="MQM02974.1"/>
    <property type="molecule type" value="Genomic_DNA"/>
</dbReference>
<name>A0A843WFR3_COLES</name>
<proteinExistence type="predicted"/>
<reference evidence="2" key="1">
    <citation type="submission" date="2017-07" db="EMBL/GenBank/DDBJ databases">
        <title>Taro Niue Genome Assembly and Annotation.</title>
        <authorList>
            <person name="Atibalentja N."/>
            <person name="Keating K."/>
            <person name="Fields C.J."/>
        </authorList>
    </citation>
    <scope>NUCLEOTIDE SEQUENCE</scope>
    <source>
        <strain evidence="2">Niue_2</strain>
        <tissue evidence="2">Leaf</tissue>
    </source>
</reference>
<dbReference type="InterPro" id="IPR029058">
    <property type="entry name" value="AB_hydrolase_fold"/>
</dbReference>
<evidence type="ECO:0000256" key="1">
    <source>
        <dbReference type="SAM" id="SignalP"/>
    </source>
</evidence>
<comment type="caution">
    <text evidence="2">The sequence shown here is derived from an EMBL/GenBank/DDBJ whole genome shotgun (WGS) entry which is preliminary data.</text>
</comment>
<dbReference type="Proteomes" id="UP000652761">
    <property type="component" value="Unassembled WGS sequence"/>
</dbReference>
<dbReference type="SUPFAM" id="SSF53474">
    <property type="entry name" value="alpha/beta-Hydrolases"/>
    <property type="match status" value="1"/>
</dbReference>
<evidence type="ECO:0000313" key="2">
    <source>
        <dbReference type="EMBL" id="MQM02974.1"/>
    </source>
</evidence>
<sequence length="441" mass="48039">MALDLRQASPSPLLALFPLLAMAQLLQACHAGAGGLHPIVLVPGNGGNQLEARLTEEYRPSSLFCRRWVVPGTRATLGGGGWFRLWFDPSVLVAPFTRCFAQRMTLQYRPELDDYRNADGVETRVPHFGSTLGLLYLDPNLKHLTEYMATLVRSLEAIGYEDGSTLFGAPYDFRYGLAAEGHPSKVGTDYLRDLRDLVERATAANGGKPAIVLSHSLGCLFALHLLLRSTPAWRRQHVAHLVALSPPWGGSMVEMLTFASGSTLGVPIVDPLLVRNEQRSSESNMWLLPAPRTFGNDTLVVTPRRSYTAADVAEFLKDIGYGEGVHRYRKRTLPLVETLPAPGVPVTCVVGTGVKTPEKLVYGDGDFDRQPEVVYGDGDGTVNLASLVAVEAEWARSAEQPVKVVRLAGVSHTGVLKEDAAMKEIVREINSINSRVLSSTT</sequence>
<protein>
    <recommendedName>
        <fullName evidence="4">Lecithin-cholesterol acyltransferase-like 1</fullName>
    </recommendedName>
</protein>